<keyword evidence="8" id="KW-1185">Reference proteome</keyword>
<evidence type="ECO:0000313" key="7">
    <source>
        <dbReference type="EMBL" id="PMC58600.1"/>
    </source>
</evidence>
<dbReference type="Pfam" id="PF00849">
    <property type="entry name" value="PseudoU_synth_2"/>
    <property type="match status" value="1"/>
</dbReference>
<dbReference type="RefSeq" id="WP_092085391.1">
    <property type="nucleotide sequence ID" value="NZ_FNEL01000024.1"/>
</dbReference>
<dbReference type="Gene3D" id="3.30.2350.10">
    <property type="entry name" value="Pseudouridine synthase"/>
    <property type="match status" value="1"/>
</dbReference>
<dbReference type="SUPFAM" id="SSF55120">
    <property type="entry name" value="Pseudouridine synthase"/>
    <property type="match status" value="1"/>
</dbReference>
<dbReference type="GO" id="GO:0140098">
    <property type="term" value="F:catalytic activity, acting on RNA"/>
    <property type="evidence" value="ECO:0007669"/>
    <property type="project" value="UniProtKB-ARBA"/>
</dbReference>
<organism evidence="7 8">
    <name type="scientific">Dolosicoccus paucivorans</name>
    <dbReference type="NCBI Taxonomy" id="84521"/>
    <lineage>
        <taxon>Bacteria</taxon>
        <taxon>Bacillati</taxon>
        <taxon>Bacillota</taxon>
        <taxon>Bacilli</taxon>
        <taxon>Lactobacillales</taxon>
        <taxon>Aerococcaceae</taxon>
        <taxon>Dolosicoccus</taxon>
    </lineage>
</organism>
<dbReference type="AlphaFoldDB" id="A0A1G8LT09"/>
<comment type="similarity">
    <text evidence="2">Belongs to the pseudouridine synthase RluA family.</text>
</comment>
<evidence type="ECO:0000256" key="3">
    <source>
        <dbReference type="ARBA" id="ARBA00023235"/>
    </source>
</evidence>
<dbReference type="InterPro" id="IPR020103">
    <property type="entry name" value="PsdUridine_synth_cat_dom_sf"/>
</dbReference>
<dbReference type="STRING" id="84521.SAMN04487994_10245"/>
<evidence type="ECO:0000256" key="4">
    <source>
        <dbReference type="ARBA" id="ARBA00031870"/>
    </source>
</evidence>
<keyword evidence="3" id="KW-0413">Isomerase</keyword>
<dbReference type="Proteomes" id="UP000235682">
    <property type="component" value="Unassembled WGS sequence"/>
</dbReference>
<evidence type="ECO:0000256" key="2">
    <source>
        <dbReference type="ARBA" id="ARBA00010876"/>
    </source>
</evidence>
<dbReference type="GO" id="GO:0009982">
    <property type="term" value="F:pseudouridine synthase activity"/>
    <property type="evidence" value="ECO:0007669"/>
    <property type="project" value="InterPro"/>
</dbReference>
<evidence type="ECO:0000256" key="1">
    <source>
        <dbReference type="ARBA" id="ARBA00000073"/>
    </source>
</evidence>
<comment type="catalytic activity">
    <reaction evidence="1">
        <text>a uridine in RNA = a pseudouridine in RNA</text>
        <dbReference type="Rhea" id="RHEA:48348"/>
        <dbReference type="Rhea" id="RHEA-COMP:12068"/>
        <dbReference type="Rhea" id="RHEA-COMP:12069"/>
        <dbReference type="ChEBI" id="CHEBI:65314"/>
        <dbReference type="ChEBI" id="CHEBI:65315"/>
    </reaction>
</comment>
<dbReference type="EMBL" id="PNHE01000010">
    <property type="protein sequence ID" value="PMC58600.1"/>
    <property type="molecule type" value="Genomic_DNA"/>
</dbReference>
<proteinExistence type="inferred from homology"/>
<reference evidence="7 8" key="1">
    <citation type="submission" date="2017-09" db="EMBL/GenBank/DDBJ databases">
        <title>Bacterial strain isolated from the female urinary microbiota.</title>
        <authorList>
            <person name="Thomas-White K."/>
            <person name="Kumar N."/>
            <person name="Forster S."/>
            <person name="Putonti C."/>
            <person name="Lawley T."/>
            <person name="Wolfe A.J."/>
        </authorList>
    </citation>
    <scope>NUCLEOTIDE SEQUENCE [LARGE SCALE GENOMIC DNA]</scope>
    <source>
        <strain evidence="7 8">UMB0852</strain>
    </source>
</reference>
<gene>
    <name evidence="7" type="ORF">CJ205_03615</name>
</gene>
<dbReference type="OrthoDB" id="9807829at2"/>
<dbReference type="GO" id="GO:0003723">
    <property type="term" value="F:RNA binding"/>
    <property type="evidence" value="ECO:0007669"/>
    <property type="project" value="InterPro"/>
</dbReference>
<dbReference type="GO" id="GO:0006396">
    <property type="term" value="P:RNA processing"/>
    <property type="evidence" value="ECO:0007669"/>
    <property type="project" value="UniProtKB-ARBA"/>
</dbReference>
<dbReference type="InterPro" id="IPR050188">
    <property type="entry name" value="RluA_PseudoU_synthase"/>
</dbReference>
<name>A0A1G8LT09_9LACT</name>
<protein>
    <recommendedName>
        <fullName evidence="4">RNA pseudouridylate synthase</fullName>
    </recommendedName>
    <alternativeName>
        <fullName evidence="5">RNA-uridine isomerase</fullName>
    </alternativeName>
</protein>
<comment type="caution">
    <text evidence="7">The sequence shown here is derived from an EMBL/GenBank/DDBJ whole genome shotgun (WGS) entry which is preliminary data.</text>
</comment>
<evidence type="ECO:0000259" key="6">
    <source>
        <dbReference type="Pfam" id="PF00849"/>
    </source>
</evidence>
<accession>A0A1G8LT09</accession>
<evidence type="ECO:0000313" key="8">
    <source>
        <dbReference type="Proteomes" id="UP000235682"/>
    </source>
</evidence>
<sequence length="236" mass="27542">MHINILYEDNHLIVVEKPVNIAVQGDQSGDKCVLDYLKDFIKQRDNKPGNVFLALVHRLDRPVGGVLVCAKTSKAASRLANTLRLRQMERSYLTIVHRLDRPIDEKWTDYLWKDRQKNLVYSVSKNKKGSQKATAYYKTLETDPHHQLSLMKVKLNTGRSHQIRVQLSSRKCPIWADHRYGRMTKEEAGEQIALWAYSVSFKHPTRDEVIYVTCPPPKNKVPWRYFNIEDKENRPS</sequence>
<dbReference type="InterPro" id="IPR006145">
    <property type="entry name" value="PsdUridine_synth_RsuA/RluA"/>
</dbReference>
<dbReference type="CDD" id="cd02869">
    <property type="entry name" value="PseudoU_synth_RluA_like"/>
    <property type="match status" value="1"/>
</dbReference>
<feature type="domain" description="Pseudouridine synthase RsuA/RluA-like" evidence="6">
    <location>
        <begin position="11"/>
        <end position="169"/>
    </location>
</feature>
<dbReference type="PANTHER" id="PTHR21600:SF83">
    <property type="entry name" value="PSEUDOURIDYLATE SYNTHASE RPUSD4, MITOCHONDRIAL"/>
    <property type="match status" value="1"/>
</dbReference>
<dbReference type="PANTHER" id="PTHR21600">
    <property type="entry name" value="MITOCHONDRIAL RNA PSEUDOURIDINE SYNTHASE"/>
    <property type="match status" value="1"/>
</dbReference>
<dbReference type="GO" id="GO:0001522">
    <property type="term" value="P:pseudouridine synthesis"/>
    <property type="evidence" value="ECO:0007669"/>
    <property type="project" value="InterPro"/>
</dbReference>
<evidence type="ECO:0000256" key="5">
    <source>
        <dbReference type="ARBA" id="ARBA00033164"/>
    </source>
</evidence>